<evidence type="ECO:0000313" key="10">
    <source>
        <dbReference type="EMBL" id="MDP4576145.1"/>
    </source>
</evidence>
<dbReference type="PROSITE" id="PS52029">
    <property type="entry name" value="LD_TPASE"/>
    <property type="match status" value="1"/>
</dbReference>
<accession>A0ABT9HSK8</accession>
<gene>
    <name evidence="10" type="ORF">Q9K02_13465</name>
</gene>
<feature type="active site" description="Proton donor/acceptor" evidence="7">
    <location>
        <position position="346"/>
    </location>
</feature>
<dbReference type="InterPro" id="IPR038063">
    <property type="entry name" value="Transpep_catalytic_dom"/>
</dbReference>
<comment type="similarity">
    <text evidence="2">Belongs to the YkuD family.</text>
</comment>
<evidence type="ECO:0000256" key="3">
    <source>
        <dbReference type="ARBA" id="ARBA00022679"/>
    </source>
</evidence>
<keyword evidence="8" id="KW-0732">Signal</keyword>
<dbReference type="PANTHER" id="PTHR41533">
    <property type="entry name" value="L,D-TRANSPEPTIDASE HI_1667-RELATED"/>
    <property type="match status" value="1"/>
</dbReference>
<dbReference type="CDD" id="cd16913">
    <property type="entry name" value="YkuD_like"/>
    <property type="match status" value="1"/>
</dbReference>
<dbReference type="SUPFAM" id="SSF141523">
    <property type="entry name" value="L,D-transpeptidase catalytic domain-like"/>
    <property type="match status" value="1"/>
</dbReference>
<keyword evidence="5 7" id="KW-0573">Peptidoglycan synthesis</keyword>
<dbReference type="PANTHER" id="PTHR41533:SF2">
    <property type="entry name" value="BLR7131 PROTEIN"/>
    <property type="match status" value="1"/>
</dbReference>
<feature type="chain" id="PRO_5046824115" evidence="8">
    <location>
        <begin position="24"/>
        <end position="474"/>
    </location>
</feature>
<evidence type="ECO:0000256" key="5">
    <source>
        <dbReference type="ARBA" id="ARBA00022984"/>
    </source>
</evidence>
<dbReference type="Pfam" id="PF03734">
    <property type="entry name" value="YkuD"/>
    <property type="match status" value="1"/>
</dbReference>
<protein>
    <submittedName>
        <fullName evidence="10">L,D-transpeptidase family protein</fullName>
    </submittedName>
</protein>
<dbReference type="Pfam" id="PF20142">
    <property type="entry name" value="Scaffold"/>
    <property type="match status" value="1"/>
</dbReference>
<sequence>MTKMKFLIGTACSAALVATSAIAQDNAPENLLPPEPEKVSEPLPDMREAAPQMNAQQSVDDAFGDIRMRSGEVVQEIPSLVGEWSAADAAKLLAFIPTVEAEGLVPADYDSAALQSAITAGESPALNEIASQIFVWLVEDLRDGRTPMDARKQWFVVDPDADTNPTHKLLENALATGQIAETLASLNPVAPDYARLKEELAKTTDAKSRKLIRANMDRWRWLGQDLGKRYLLTNVPEYQLRLTVNDRIIKNYRVVVGKPGRTATPQLAEMVEAVIYNPTWTVPQSIVKGEGLGAKVLGNPGWARANGYKATKGANGWVTVVQQPGPGNSLGLMKLDMPNEHAIFLHDTPSRHLFAQDNRALSHGCIRVQGARELAMTMSMLGNAKSKEDLPRIQEEVSEITQSGEYTRYAMERQWPVYITYFTMGVDVNGNLTKFADIYGRDAPVLAALDAPRQRDRARETSEEAVEIIDDMQT</sequence>
<dbReference type="Gene3D" id="2.40.440.10">
    <property type="entry name" value="L,D-transpeptidase catalytic domain-like"/>
    <property type="match status" value="1"/>
</dbReference>
<feature type="active site" description="Nucleophile" evidence="7">
    <location>
        <position position="365"/>
    </location>
</feature>
<evidence type="ECO:0000256" key="2">
    <source>
        <dbReference type="ARBA" id="ARBA00005992"/>
    </source>
</evidence>
<dbReference type="InterPro" id="IPR052905">
    <property type="entry name" value="LD-transpeptidase_YkuD-like"/>
</dbReference>
<dbReference type="EMBL" id="JAVAIM010000001">
    <property type="protein sequence ID" value="MDP4576145.1"/>
    <property type="molecule type" value="Genomic_DNA"/>
</dbReference>
<evidence type="ECO:0000313" key="11">
    <source>
        <dbReference type="Proteomes" id="UP001240639"/>
    </source>
</evidence>
<evidence type="ECO:0000256" key="8">
    <source>
        <dbReference type="SAM" id="SignalP"/>
    </source>
</evidence>
<evidence type="ECO:0000256" key="6">
    <source>
        <dbReference type="ARBA" id="ARBA00023316"/>
    </source>
</evidence>
<organism evidence="10 11">
    <name type="scientific">Qipengyuania profundimaris</name>
    <dbReference type="NCBI Taxonomy" id="3067652"/>
    <lineage>
        <taxon>Bacteria</taxon>
        <taxon>Pseudomonadati</taxon>
        <taxon>Pseudomonadota</taxon>
        <taxon>Alphaproteobacteria</taxon>
        <taxon>Sphingomonadales</taxon>
        <taxon>Erythrobacteraceae</taxon>
        <taxon>Qipengyuania</taxon>
    </lineage>
</organism>
<dbReference type="Proteomes" id="UP001240639">
    <property type="component" value="Unassembled WGS sequence"/>
</dbReference>
<dbReference type="InterPro" id="IPR005490">
    <property type="entry name" value="LD_TPept_cat_dom"/>
</dbReference>
<proteinExistence type="inferred from homology"/>
<feature type="domain" description="L,D-TPase catalytic" evidence="9">
    <location>
        <begin position="229"/>
        <end position="388"/>
    </location>
</feature>
<keyword evidence="3" id="KW-0808">Transferase</keyword>
<comment type="pathway">
    <text evidence="1 7">Cell wall biogenesis; peptidoglycan biosynthesis.</text>
</comment>
<keyword evidence="11" id="KW-1185">Reference proteome</keyword>
<dbReference type="InterPro" id="IPR045380">
    <property type="entry name" value="LD_TPept_scaffold_dom"/>
</dbReference>
<feature type="signal peptide" evidence="8">
    <location>
        <begin position="1"/>
        <end position="23"/>
    </location>
</feature>
<evidence type="ECO:0000256" key="4">
    <source>
        <dbReference type="ARBA" id="ARBA00022960"/>
    </source>
</evidence>
<keyword evidence="4 7" id="KW-0133">Cell shape</keyword>
<reference evidence="10 11" key="1">
    <citation type="submission" date="2023-08" db="EMBL/GenBank/DDBJ databases">
        <title>genomic of G39.</title>
        <authorList>
            <person name="Wang Y."/>
        </authorList>
    </citation>
    <scope>NUCLEOTIDE SEQUENCE [LARGE SCALE GENOMIC DNA]</scope>
    <source>
        <strain evidence="10 11">G39</strain>
    </source>
</reference>
<keyword evidence="6 7" id="KW-0961">Cell wall biogenesis/degradation</keyword>
<comment type="caution">
    <text evidence="10">The sequence shown here is derived from an EMBL/GenBank/DDBJ whole genome shotgun (WGS) entry which is preliminary data.</text>
</comment>
<evidence type="ECO:0000256" key="1">
    <source>
        <dbReference type="ARBA" id="ARBA00004752"/>
    </source>
</evidence>
<name>A0ABT9HSK8_9SPHN</name>
<evidence type="ECO:0000259" key="9">
    <source>
        <dbReference type="PROSITE" id="PS52029"/>
    </source>
</evidence>
<dbReference type="RefSeq" id="WP_305933520.1">
    <property type="nucleotide sequence ID" value="NZ_JAVAIM010000001.1"/>
</dbReference>
<evidence type="ECO:0000256" key="7">
    <source>
        <dbReference type="PROSITE-ProRule" id="PRU01373"/>
    </source>
</evidence>